<dbReference type="AlphaFoldDB" id="A0A9P7B0X6"/>
<evidence type="ECO:0000256" key="1">
    <source>
        <dbReference type="SAM" id="MobiDB-lite"/>
    </source>
</evidence>
<keyword evidence="3" id="KW-1185">Reference proteome</keyword>
<reference evidence="2 3" key="1">
    <citation type="submission" date="2020-11" db="EMBL/GenBank/DDBJ databases">
        <title>Kefir isolates.</title>
        <authorList>
            <person name="Marcisauskas S."/>
            <person name="Kim Y."/>
            <person name="Blasche S."/>
        </authorList>
    </citation>
    <scope>NUCLEOTIDE SEQUENCE [LARGE SCALE GENOMIC DNA]</scope>
    <source>
        <strain evidence="2 3">KR</strain>
    </source>
</reference>
<sequence length="108" mass="11550">MVSDEEEDDEEGEGGPGRRSGPRFPNDFKLGIYPILSYPAVSTSPPADSSGSIRHRRMLPRSLSAGWSAFKAAQKATWARSWLTSPTGAHLRAVTTSPPGLHGLSSSI</sequence>
<protein>
    <submittedName>
        <fullName evidence="2">Uncharacterized protein</fullName>
    </submittedName>
</protein>
<gene>
    <name evidence="2" type="ORF">C6P46_003140</name>
</gene>
<dbReference type="Proteomes" id="UP000777482">
    <property type="component" value="Unassembled WGS sequence"/>
</dbReference>
<evidence type="ECO:0000313" key="3">
    <source>
        <dbReference type="Proteomes" id="UP000777482"/>
    </source>
</evidence>
<name>A0A9P7B0X6_RHOMI</name>
<proteinExistence type="predicted"/>
<dbReference type="EMBL" id="PUHQ01000243">
    <property type="protein sequence ID" value="KAG0653288.1"/>
    <property type="molecule type" value="Genomic_DNA"/>
</dbReference>
<feature type="compositionally biased region" description="Acidic residues" evidence="1">
    <location>
        <begin position="1"/>
        <end position="13"/>
    </location>
</feature>
<accession>A0A9P7B0X6</accession>
<comment type="caution">
    <text evidence="2">The sequence shown here is derived from an EMBL/GenBank/DDBJ whole genome shotgun (WGS) entry which is preliminary data.</text>
</comment>
<feature type="region of interest" description="Disordered" evidence="1">
    <location>
        <begin position="1"/>
        <end position="26"/>
    </location>
</feature>
<organism evidence="2 3">
    <name type="scientific">Rhodotorula mucilaginosa</name>
    <name type="common">Yeast</name>
    <name type="synonym">Rhodotorula rubra</name>
    <dbReference type="NCBI Taxonomy" id="5537"/>
    <lineage>
        <taxon>Eukaryota</taxon>
        <taxon>Fungi</taxon>
        <taxon>Dikarya</taxon>
        <taxon>Basidiomycota</taxon>
        <taxon>Pucciniomycotina</taxon>
        <taxon>Microbotryomycetes</taxon>
        <taxon>Sporidiobolales</taxon>
        <taxon>Sporidiobolaceae</taxon>
        <taxon>Rhodotorula</taxon>
    </lineage>
</organism>
<evidence type="ECO:0000313" key="2">
    <source>
        <dbReference type="EMBL" id="KAG0653288.1"/>
    </source>
</evidence>